<evidence type="ECO:0000256" key="1">
    <source>
        <dbReference type="SAM" id="MobiDB-lite"/>
    </source>
</evidence>
<feature type="region of interest" description="Disordered" evidence="1">
    <location>
        <begin position="519"/>
        <end position="556"/>
    </location>
</feature>
<organism evidence="3 4">
    <name type="scientific">Maribacter flavus</name>
    <dbReference type="NCBI Taxonomy" id="1658664"/>
    <lineage>
        <taxon>Bacteria</taxon>
        <taxon>Pseudomonadati</taxon>
        <taxon>Bacteroidota</taxon>
        <taxon>Flavobacteriia</taxon>
        <taxon>Flavobacteriales</taxon>
        <taxon>Flavobacteriaceae</taxon>
        <taxon>Maribacter</taxon>
    </lineage>
</organism>
<evidence type="ECO:0000259" key="2">
    <source>
        <dbReference type="Pfam" id="PF13100"/>
    </source>
</evidence>
<protein>
    <submittedName>
        <fullName evidence="3">OstA-like protein</fullName>
    </submittedName>
</protein>
<dbReference type="Pfam" id="PF13100">
    <property type="entry name" value="OstA_2"/>
    <property type="match status" value="1"/>
</dbReference>
<proteinExistence type="predicted"/>
<name>A0A5B2TN23_9FLAO</name>
<dbReference type="Gene3D" id="2.60.450.10">
    <property type="entry name" value="Lipopolysaccharide (LPS) transport protein A like domain"/>
    <property type="match status" value="2"/>
</dbReference>
<dbReference type="InterPro" id="IPR005653">
    <property type="entry name" value="OstA-like_N"/>
</dbReference>
<accession>A0A5B2TN23</accession>
<feature type="compositionally biased region" description="Polar residues" evidence="1">
    <location>
        <begin position="535"/>
        <end position="545"/>
    </location>
</feature>
<evidence type="ECO:0000313" key="4">
    <source>
        <dbReference type="Proteomes" id="UP000323188"/>
    </source>
</evidence>
<dbReference type="Proteomes" id="UP000323188">
    <property type="component" value="Unassembled WGS sequence"/>
</dbReference>
<feature type="domain" description="Organic solvent tolerance-like N-terminal" evidence="2">
    <location>
        <begin position="49"/>
        <end position="181"/>
    </location>
</feature>
<dbReference type="EMBL" id="VUOE01000005">
    <property type="protein sequence ID" value="KAA2215395.1"/>
    <property type="molecule type" value="Genomic_DNA"/>
</dbReference>
<sequence length="556" mass="63359">MGTWFLFVSISVFAQEPPEEPKQINIVYGANFTKNETEYPGASIFSKDERQVQFEHQGADLWCDVAIYFQRENRLEAIGNVLLKQGDSVEMTAKKINYQGDEKLAKAWGNVVLKNADMTLRTDTLRLDRIKQEAYYQDNGTVIDSANTLTSRIGRYFMEQKKYQFLDSVHIDNPEYILDSEQLDYYTTSKNAYMYGPSTIVGETYKIYCERGFYDTKVESGYGIKNTKINYNNRIVEGDSVYFNKAREFASATNNITVTDTINNGVIRAHYAEVHKAKDSVFATKRAVSILVQELDSLYVHGDTLMVTGKPEARITRAFRNAKFFKKDLSGKCDSIHSEEKTGITQLIKNPILWNGANQMTGDSIHLISNLETEKLDSLKVLQNAFVISLDSISKKGYNQAKGINLYGQFVENELKIIDLVQNTEVIYYMYNDDDALIGIDKTVCSAIRITMANNDVEDLTFFTNPDGTIYTEAELPENSRKLQGFIWRGDERIMTKDDIFDEDDNNIELVTIRGIDNPIDIDAEEEERSKNESDPVNNLPNTKATDPRQKNASRK</sequence>
<dbReference type="AlphaFoldDB" id="A0A5B2TN23"/>
<evidence type="ECO:0000313" key="3">
    <source>
        <dbReference type="EMBL" id="KAA2215395.1"/>
    </source>
</evidence>
<reference evidence="3 4" key="1">
    <citation type="submission" date="2019-09" db="EMBL/GenBank/DDBJ databases">
        <authorList>
            <person name="Khan S.A."/>
            <person name="Jeon C.O."/>
            <person name="Chun B.H."/>
            <person name="Jeong S.E."/>
        </authorList>
    </citation>
    <scope>NUCLEOTIDE SEQUENCE [LARGE SCALE GENOMIC DNA]</scope>
    <source>
        <strain evidence="3 4">KCTC 42508</strain>
    </source>
</reference>
<comment type="caution">
    <text evidence="3">The sequence shown here is derived from an EMBL/GenBank/DDBJ whole genome shotgun (WGS) entry which is preliminary data.</text>
</comment>
<gene>
    <name evidence="3" type="ORF">F0361_18555</name>
</gene>